<dbReference type="Gene3D" id="3.10.20.90">
    <property type="entry name" value="Phosphatidylinositol 3-kinase Catalytic Subunit, Chain A, domain 1"/>
    <property type="match status" value="1"/>
</dbReference>
<protein>
    <recommendedName>
        <fullName evidence="3">PB1 domain-containing protein</fullName>
    </recommendedName>
</protein>
<evidence type="ECO:0000313" key="1">
    <source>
        <dbReference type="EMBL" id="CAK7925288.1"/>
    </source>
</evidence>
<dbReference type="Proteomes" id="UP001162060">
    <property type="component" value="Unassembled WGS sequence"/>
</dbReference>
<proteinExistence type="predicted"/>
<reference evidence="1" key="1">
    <citation type="submission" date="2024-01" db="EMBL/GenBank/DDBJ databases">
        <authorList>
            <person name="Webb A."/>
        </authorList>
    </citation>
    <scope>NUCLEOTIDE SEQUENCE</scope>
    <source>
        <strain evidence="1">Pm1</strain>
    </source>
</reference>
<organism evidence="1 2">
    <name type="scientific">Peronospora matthiolae</name>
    <dbReference type="NCBI Taxonomy" id="2874970"/>
    <lineage>
        <taxon>Eukaryota</taxon>
        <taxon>Sar</taxon>
        <taxon>Stramenopiles</taxon>
        <taxon>Oomycota</taxon>
        <taxon>Peronosporomycetes</taxon>
        <taxon>Peronosporales</taxon>
        <taxon>Peronosporaceae</taxon>
        <taxon>Peronospora</taxon>
    </lineage>
</organism>
<accession>A0AAV1TW40</accession>
<evidence type="ECO:0008006" key="3">
    <source>
        <dbReference type="Google" id="ProtNLM"/>
    </source>
</evidence>
<dbReference type="EMBL" id="CAKLBY020000086">
    <property type="protein sequence ID" value="CAK7925288.1"/>
    <property type="molecule type" value="Genomic_DNA"/>
</dbReference>
<comment type="caution">
    <text evidence="1">The sequence shown here is derived from an EMBL/GenBank/DDBJ whole genome shotgun (WGS) entry which is preliminary data.</text>
</comment>
<dbReference type="AlphaFoldDB" id="A0AAV1TW40"/>
<dbReference type="SUPFAM" id="SSF54277">
    <property type="entry name" value="CAD &amp; PB1 domains"/>
    <property type="match status" value="1"/>
</dbReference>
<name>A0AAV1TW40_9STRA</name>
<evidence type="ECO:0000313" key="2">
    <source>
        <dbReference type="Proteomes" id="UP001162060"/>
    </source>
</evidence>
<gene>
    <name evidence="1" type="ORF">PM001_LOCUS10438</name>
</gene>
<sequence length="151" mass="16736">MVAKQTELKNNFKGELHYLRVNLMSFSLKAMKALFAETFNLAPEGFVVQYMDVEGDSLNVTWQVKYEEACRISSPATSSATSVRLRSVACSAVAFKDKLSAPIFKFIENPVKTLNRAIIRVKHGYGRQGAVDGADKVDQTNEALKTVVLDT</sequence>